<dbReference type="Pfam" id="PF02321">
    <property type="entry name" value="OEP"/>
    <property type="match status" value="2"/>
</dbReference>
<sequence>MPLPARSLDQGTDVPAVTAAFRCLPLLLLLLLSSLSACAKVGPDFSAPDPAMPAGWQDAAALGAAATREVSEEWWRTFDDATLNGLLAEARGGNLSLQTAALRVLEARARLGVAVGNLYPQRQQATGGLTWTHPSDRAPTAPQPGTGRGNPDYVQTSVGLDAAWELDFWGKYRRGVEAADADLRAAAADYEAAMVAVTADVAQSYVLYRTLQQQLAIAENNVAIQRESLRIATARFNYGATSERDMRQALSLLRDTEASIPSLAHSLREARNALCVLLGKPPQDIAAMLGTAPIPTASPVVALGIPADLLRRRPDVRKAEYAAAGQCARLGVAKADFYPAISLGGFVGFSASNVGAFSTGDTFSHGFTAYGGPGLTLPLFNYGRIVNNVRAQDARFQQALTAYRETVLGALRETEDGVDRYLNAQGRAALLAESAADAARSLELAMVQYQEGSTDFTTVLTAARDLSTRQDALAQASGEISQSLVAVFKALGGGWRTLPEGGPIPLETLREMRARTDWGALPDEHGVVPTGGDVRSPDI</sequence>
<name>A0ABS0J2K4_9BACT</name>
<dbReference type="SUPFAM" id="SSF56954">
    <property type="entry name" value="Outer membrane efflux proteins (OEP)"/>
    <property type="match status" value="1"/>
</dbReference>
<dbReference type="Proteomes" id="UP001194469">
    <property type="component" value="Unassembled WGS sequence"/>
</dbReference>
<accession>A0ABS0J2K4</accession>
<comment type="caution">
    <text evidence="4">The sequence shown here is derived from an EMBL/GenBank/DDBJ whole genome shotgun (WGS) entry which is preliminary data.</text>
</comment>
<comment type="subcellular location">
    <subcellularLocation>
        <location evidence="2">Cell membrane</location>
        <topology evidence="2">Lipid-anchor</topology>
    </subcellularLocation>
</comment>
<feature type="chain" id="PRO_5045005457" evidence="2">
    <location>
        <begin position="40"/>
        <end position="539"/>
    </location>
</feature>
<dbReference type="RefSeq" id="WP_196608177.1">
    <property type="nucleotide sequence ID" value="NZ_VRYY01000055.1"/>
</dbReference>
<dbReference type="PANTHER" id="PTHR30203">
    <property type="entry name" value="OUTER MEMBRANE CATION EFFLUX PROTEIN"/>
    <property type="match status" value="1"/>
</dbReference>
<feature type="signal peptide" evidence="2">
    <location>
        <begin position="1"/>
        <end position="39"/>
    </location>
</feature>
<dbReference type="Gene3D" id="2.20.200.10">
    <property type="entry name" value="Outer membrane efflux proteins (OEP)"/>
    <property type="match status" value="1"/>
</dbReference>
<keyword evidence="5" id="KW-1185">Reference proteome</keyword>
<dbReference type="EMBL" id="VRYY01000055">
    <property type="protein sequence ID" value="MBG3875953.1"/>
    <property type="molecule type" value="Genomic_DNA"/>
</dbReference>
<dbReference type="InterPro" id="IPR010131">
    <property type="entry name" value="MdtP/NodT-like"/>
</dbReference>
<protein>
    <submittedName>
        <fullName evidence="4">Efflux transporter outer membrane subunit</fullName>
    </submittedName>
</protein>
<evidence type="ECO:0000313" key="4">
    <source>
        <dbReference type="EMBL" id="MBG3875953.1"/>
    </source>
</evidence>
<dbReference type="InterPro" id="IPR003423">
    <property type="entry name" value="OMP_efflux"/>
</dbReference>
<keyword evidence="2" id="KW-1134">Transmembrane beta strand</keyword>
<keyword evidence="2" id="KW-0732">Signal</keyword>
<keyword evidence="2" id="KW-0564">Palmitate</keyword>
<keyword evidence="2" id="KW-0472">Membrane</keyword>
<proteinExistence type="inferred from homology"/>
<organism evidence="4 5">
    <name type="scientific">Nitratidesulfovibrio oxamicus</name>
    <dbReference type="NCBI Taxonomy" id="32016"/>
    <lineage>
        <taxon>Bacteria</taxon>
        <taxon>Pseudomonadati</taxon>
        <taxon>Thermodesulfobacteriota</taxon>
        <taxon>Desulfovibrionia</taxon>
        <taxon>Desulfovibrionales</taxon>
        <taxon>Desulfovibrionaceae</taxon>
        <taxon>Nitratidesulfovibrio</taxon>
    </lineage>
</organism>
<comment type="similarity">
    <text evidence="1 2">Belongs to the outer membrane factor (OMF) (TC 1.B.17) family.</text>
</comment>
<dbReference type="NCBIfam" id="TIGR01845">
    <property type="entry name" value="outer_NodT"/>
    <property type="match status" value="1"/>
</dbReference>
<keyword evidence="2" id="KW-0449">Lipoprotein</keyword>
<evidence type="ECO:0000256" key="1">
    <source>
        <dbReference type="ARBA" id="ARBA00007613"/>
    </source>
</evidence>
<dbReference type="PANTHER" id="PTHR30203:SF25">
    <property type="entry name" value="OUTER MEMBRANE PROTEIN-RELATED"/>
    <property type="match status" value="1"/>
</dbReference>
<gene>
    <name evidence="4" type="ORF">FVW20_02655</name>
</gene>
<evidence type="ECO:0000313" key="5">
    <source>
        <dbReference type="Proteomes" id="UP001194469"/>
    </source>
</evidence>
<evidence type="ECO:0000256" key="3">
    <source>
        <dbReference type="SAM" id="MobiDB-lite"/>
    </source>
</evidence>
<keyword evidence="2" id="KW-0812">Transmembrane</keyword>
<evidence type="ECO:0000256" key="2">
    <source>
        <dbReference type="RuleBase" id="RU362097"/>
    </source>
</evidence>
<reference evidence="4 5" key="1">
    <citation type="submission" date="2019-08" db="EMBL/GenBank/DDBJ databases">
        <authorList>
            <person name="Luo N."/>
        </authorList>
    </citation>
    <scope>NUCLEOTIDE SEQUENCE [LARGE SCALE GENOMIC DNA]</scope>
    <source>
        <strain evidence="4 5">NCIMB 9442</strain>
    </source>
</reference>
<feature type="region of interest" description="Disordered" evidence="3">
    <location>
        <begin position="126"/>
        <end position="150"/>
    </location>
</feature>
<dbReference type="Gene3D" id="1.20.1600.10">
    <property type="entry name" value="Outer membrane efflux proteins (OEP)"/>
    <property type="match status" value="1"/>
</dbReference>